<comment type="caution">
    <text evidence="4">The sequence shown here is derived from an EMBL/GenBank/DDBJ whole genome shotgun (WGS) entry which is preliminary data.</text>
</comment>
<accession>A0ABP1G247</accession>
<dbReference type="Proteomes" id="UP001497392">
    <property type="component" value="Unassembled WGS sequence"/>
</dbReference>
<name>A0ABP1G247_9CHLO</name>
<dbReference type="Pfam" id="PF04072">
    <property type="entry name" value="LCM"/>
    <property type="match status" value="1"/>
</dbReference>
<evidence type="ECO:0000313" key="4">
    <source>
        <dbReference type="EMBL" id="CAL5226259.1"/>
    </source>
</evidence>
<comment type="similarity">
    <text evidence="1">Belongs to the UPF0677 family.</text>
</comment>
<keyword evidence="3" id="KW-0808">Transferase</keyword>
<keyword evidence="2" id="KW-0489">Methyltransferase</keyword>
<dbReference type="NCBIfam" id="TIGR00027">
    <property type="entry name" value="mthyl_TIGR00027"/>
    <property type="match status" value="1"/>
</dbReference>
<gene>
    <name evidence="4" type="primary">g9104</name>
    <name evidence="4" type="ORF">VP750_LOCUS8165</name>
</gene>
<dbReference type="PANTHER" id="PTHR43619">
    <property type="entry name" value="S-ADENOSYL-L-METHIONINE-DEPENDENT METHYLTRANSFERASE YKTD-RELATED"/>
    <property type="match status" value="1"/>
</dbReference>
<protein>
    <submittedName>
        <fullName evidence="4">G9104 protein</fullName>
    </submittedName>
</protein>
<keyword evidence="5" id="KW-1185">Reference proteome</keyword>
<organism evidence="4 5">
    <name type="scientific">Coccomyxa viridis</name>
    <dbReference type="NCBI Taxonomy" id="1274662"/>
    <lineage>
        <taxon>Eukaryota</taxon>
        <taxon>Viridiplantae</taxon>
        <taxon>Chlorophyta</taxon>
        <taxon>core chlorophytes</taxon>
        <taxon>Trebouxiophyceae</taxon>
        <taxon>Trebouxiophyceae incertae sedis</taxon>
        <taxon>Coccomyxaceae</taxon>
        <taxon>Coccomyxa</taxon>
    </lineage>
</organism>
<dbReference type="PANTHER" id="PTHR43619:SF2">
    <property type="entry name" value="S-ADENOSYL-L-METHIONINE-DEPENDENT METHYLTRANSFERASES SUPERFAMILY PROTEIN"/>
    <property type="match status" value="1"/>
</dbReference>
<evidence type="ECO:0000256" key="3">
    <source>
        <dbReference type="ARBA" id="ARBA00022679"/>
    </source>
</evidence>
<proteinExistence type="inferred from homology"/>
<evidence type="ECO:0000313" key="5">
    <source>
        <dbReference type="Proteomes" id="UP001497392"/>
    </source>
</evidence>
<dbReference type="SUPFAM" id="SSF53335">
    <property type="entry name" value="S-adenosyl-L-methionine-dependent methyltransferases"/>
    <property type="match status" value="1"/>
</dbReference>
<evidence type="ECO:0000256" key="2">
    <source>
        <dbReference type="ARBA" id="ARBA00022603"/>
    </source>
</evidence>
<reference evidence="4 5" key="1">
    <citation type="submission" date="2024-06" db="EMBL/GenBank/DDBJ databases">
        <authorList>
            <person name="Kraege A."/>
            <person name="Thomma B."/>
        </authorList>
    </citation>
    <scope>NUCLEOTIDE SEQUENCE [LARGE SCALE GENOMIC DNA]</scope>
</reference>
<evidence type="ECO:0000256" key="1">
    <source>
        <dbReference type="ARBA" id="ARBA00008138"/>
    </source>
</evidence>
<sequence>MSDTTGATGASPRLTAVAQTAMLVAAARLAEARRKNPVLTDELLEAMIGSSAEVIAAVRQCIQETQQQERDDGVDHVASFTSVRMKFGDCQLQHFRASHDTFQVVILGAGLDTRPWRLDLGSGVSVYDIDQPDMTNFKKDRLSAVDAQLQMDKKNHRFPLRIGGWKGVPLDLTGPWLPGLLQSGLSTEVPSVWVAEGLFYYMDQEAGSALLRTMASASTPDSMLIMTHLNHALFMASQRFIADREFPTDEKIKTFYSSWKSGMPEDVSGYLASNGWRVESQQLMSEIHKEYGVTLARWKNTTEMRRKYEPELGTLDYWVVVASPKPVVT</sequence>
<dbReference type="InterPro" id="IPR007213">
    <property type="entry name" value="Ppm1/Ppm2/Tcmp"/>
</dbReference>
<dbReference type="EMBL" id="CAXHTA020000016">
    <property type="protein sequence ID" value="CAL5226259.1"/>
    <property type="molecule type" value="Genomic_DNA"/>
</dbReference>
<dbReference type="Gene3D" id="3.40.50.150">
    <property type="entry name" value="Vaccinia Virus protein VP39"/>
    <property type="match status" value="1"/>
</dbReference>
<dbReference type="InterPro" id="IPR011610">
    <property type="entry name" value="SAM_mthyl_Trfase_ML2640-like"/>
</dbReference>
<dbReference type="InterPro" id="IPR029063">
    <property type="entry name" value="SAM-dependent_MTases_sf"/>
</dbReference>